<sequence length="169" mass="19048">MSSADLSLQKAVHSLYEDHHSWLCGWLRNRLGCVEHAADLAQDTFIRVIALRKAAELREPRAYLSSVARSLMIDAFRRRALEQAYLEALAARPEALDISPETRLSILETLAEIDRLLDGLGGRTREIFLMAQLDGLSYVEIARRLEVSVTTVKKHAVRALTHCLLLVED</sequence>
<dbReference type="Gene3D" id="1.10.1740.10">
    <property type="match status" value="1"/>
</dbReference>
<dbReference type="STRING" id="1215104.GCA_000730585_00768"/>
<evidence type="ECO:0000256" key="1">
    <source>
        <dbReference type="ARBA" id="ARBA00010641"/>
    </source>
</evidence>
<keyword evidence="4" id="KW-0804">Transcription</keyword>
<dbReference type="PANTHER" id="PTHR43133:SF63">
    <property type="entry name" value="RNA POLYMERASE SIGMA FACTOR FECI-RELATED"/>
    <property type="match status" value="1"/>
</dbReference>
<proteinExistence type="inferred from homology"/>
<dbReference type="Pfam" id="PF04542">
    <property type="entry name" value="Sigma70_r2"/>
    <property type="match status" value="1"/>
</dbReference>
<protein>
    <submittedName>
        <fullName evidence="7">RNA polymerase sigma-70 factor, ECF subfamily</fullName>
    </submittedName>
</protein>
<reference evidence="8" key="1">
    <citation type="submission" date="2017-06" db="EMBL/GenBank/DDBJ databases">
        <authorList>
            <person name="Varghese N."/>
            <person name="Submissions S."/>
        </authorList>
    </citation>
    <scope>NUCLEOTIDE SEQUENCE [LARGE SCALE GENOMIC DNA]</scope>
    <source>
        <strain evidence="8">DSM 22348</strain>
    </source>
</reference>
<dbReference type="InterPro" id="IPR039425">
    <property type="entry name" value="RNA_pol_sigma-70-like"/>
</dbReference>
<keyword evidence="8" id="KW-1185">Reference proteome</keyword>
<evidence type="ECO:0000313" key="8">
    <source>
        <dbReference type="Proteomes" id="UP000198407"/>
    </source>
</evidence>
<dbReference type="InterPro" id="IPR036388">
    <property type="entry name" value="WH-like_DNA-bd_sf"/>
</dbReference>
<keyword evidence="2" id="KW-0805">Transcription regulation</keyword>
<evidence type="ECO:0000259" key="5">
    <source>
        <dbReference type="Pfam" id="PF04542"/>
    </source>
</evidence>
<dbReference type="FunFam" id="1.10.1740.10:FF:000009">
    <property type="entry name" value="RNA polymerase sigma factor"/>
    <property type="match status" value="1"/>
</dbReference>
<dbReference type="PANTHER" id="PTHR43133">
    <property type="entry name" value="RNA POLYMERASE ECF-TYPE SIGMA FACTO"/>
    <property type="match status" value="1"/>
</dbReference>
<dbReference type="OrthoDB" id="9797134at2"/>
<name>A0A239G353_9PSED</name>
<dbReference type="EMBL" id="FZOL01000011">
    <property type="protein sequence ID" value="SNS63002.1"/>
    <property type="molecule type" value="Genomic_DNA"/>
</dbReference>
<evidence type="ECO:0000259" key="6">
    <source>
        <dbReference type="Pfam" id="PF08281"/>
    </source>
</evidence>
<dbReference type="NCBIfam" id="TIGR02937">
    <property type="entry name" value="sigma70-ECF"/>
    <property type="match status" value="1"/>
</dbReference>
<dbReference type="InterPro" id="IPR013249">
    <property type="entry name" value="RNA_pol_sigma70_r4_t2"/>
</dbReference>
<dbReference type="GO" id="GO:0006352">
    <property type="term" value="P:DNA-templated transcription initiation"/>
    <property type="evidence" value="ECO:0007669"/>
    <property type="project" value="InterPro"/>
</dbReference>
<dbReference type="GO" id="GO:0003677">
    <property type="term" value="F:DNA binding"/>
    <property type="evidence" value="ECO:0007669"/>
    <property type="project" value="InterPro"/>
</dbReference>
<evidence type="ECO:0000256" key="3">
    <source>
        <dbReference type="ARBA" id="ARBA00023082"/>
    </source>
</evidence>
<dbReference type="InterPro" id="IPR014284">
    <property type="entry name" value="RNA_pol_sigma-70_dom"/>
</dbReference>
<gene>
    <name evidence="7" type="ORF">SAMN05444352_111104</name>
</gene>
<dbReference type="NCBIfam" id="NF007232">
    <property type="entry name" value="PRK09651.1"/>
    <property type="match status" value="1"/>
</dbReference>
<dbReference type="AlphaFoldDB" id="A0A239G353"/>
<dbReference type="Proteomes" id="UP000198407">
    <property type="component" value="Unassembled WGS sequence"/>
</dbReference>
<dbReference type="InterPro" id="IPR013324">
    <property type="entry name" value="RNA_pol_sigma_r3/r4-like"/>
</dbReference>
<evidence type="ECO:0000256" key="2">
    <source>
        <dbReference type="ARBA" id="ARBA00023015"/>
    </source>
</evidence>
<evidence type="ECO:0000313" key="7">
    <source>
        <dbReference type="EMBL" id="SNS63002.1"/>
    </source>
</evidence>
<dbReference type="InterPro" id="IPR013325">
    <property type="entry name" value="RNA_pol_sigma_r2"/>
</dbReference>
<dbReference type="SUPFAM" id="SSF88659">
    <property type="entry name" value="Sigma3 and sigma4 domains of RNA polymerase sigma factors"/>
    <property type="match status" value="1"/>
</dbReference>
<dbReference type="NCBIfam" id="NF009180">
    <property type="entry name" value="PRK12528.1"/>
    <property type="match status" value="1"/>
</dbReference>
<dbReference type="Gene3D" id="1.10.10.10">
    <property type="entry name" value="Winged helix-like DNA-binding domain superfamily/Winged helix DNA-binding domain"/>
    <property type="match status" value="1"/>
</dbReference>
<keyword evidence="3" id="KW-0731">Sigma factor</keyword>
<dbReference type="SUPFAM" id="SSF88946">
    <property type="entry name" value="Sigma2 domain of RNA polymerase sigma factors"/>
    <property type="match status" value="1"/>
</dbReference>
<feature type="domain" description="RNA polymerase sigma factor 70 region 4 type 2" evidence="6">
    <location>
        <begin position="111"/>
        <end position="163"/>
    </location>
</feature>
<dbReference type="RefSeq" id="WP_042129100.1">
    <property type="nucleotide sequence ID" value="NZ_FZOL01000011.1"/>
</dbReference>
<evidence type="ECO:0000256" key="4">
    <source>
        <dbReference type="ARBA" id="ARBA00023163"/>
    </source>
</evidence>
<dbReference type="GO" id="GO:0016987">
    <property type="term" value="F:sigma factor activity"/>
    <property type="evidence" value="ECO:0007669"/>
    <property type="project" value="UniProtKB-KW"/>
</dbReference>
<accession>A0A239G353</accession>
<comment type="similarity">
    <text evidence="1">Belongs to the sigma-70 factor family. ECF subfamily.</text>
</comment>
<organism evidence="7 8">
    <name type="scientific">Pseudomonas japonica</name>
    <dbReference type="NCBI Taxonomy" id="256466"/>
    <lineage>
        <taxon>Bacteria</taxon>
        <taxon>Pseudomonadati</taxon>
        <taxon>Pseudomonadota</taxon>
        <taxon>Gammaproteobacteria</taxon>
        <taxon>Pseudomonadales</taxon>
        <taxon>Pseudomonadaceae</taxon>
        <taxon>Pseudomonas</taxon>
    </lineage>
</organism>
<dbReference type="InterPro" id="IPR007627">
    <property type="entry name" value="RNA_pol_sigma70_r2"/>
</dbReference>
<feature type="domain" description="RNA polymerase sigma-70 region 2" evidence="5">
    <location>
        <begin position="15"/>
        <end position="80"/>
    </location>
</feature>
<dbReference type="Pfam" id="PF08281">
    <property type="entry name" value="Sigma70_r4_2"/>
    <property type="match status" value="1"/>
</dbReference>